<evidence type="ECO:0000313" key="3">
    <source>
        <dbReference type="Proteomes" id="UP000253741"/>
    </source>
</evidence>
<dbReference type="RefSeq" id="WP_114623098.1">
    <property type="nucleotide sequence ID" value="NZ_QQNA01000053.1"/>
</dbReference>
<gene>
    <name evidence="2" type="ORF">DVH02_08370</name>
</gene>
<evidence type="ECO:0000256" key="1">
    <source>
        <dbReference type="SAM" id="SignalP"/>
    </source>
</evidence>
<dbReference type="AlphaFoldDB" id="A0A370BD83"/>
<reference evidence="2 3" key="1">
    <citation type="submission" date="2018-07" db="EMBL/GenBank/DDBJ databases">
        <title>Streptomyces species from bats.</title>
        <authorList>
            <person name="Dunlap C."/>
        </authorList>
    </citation>
    <scope>NUCLEOTIDE SEQUENCE [LARGE SCALE GENOMIC DNA]</scope>
    <source>
        <strain evidence="2 3">AC230</strain>
    </source>
</reference>
<protein>
    <submittedName>
        <fullName evidence="2">Uncharacterized protein</fullName>
    </submittedName>
</protein>
<feature type="chain" id="PRO_5039068626" evidence="1">
    <location>
        <begin position="24"/>
        <end position="183"/>
    </location>
</feature>
<organism evidence="2 3">
    <name type="scientific">Streptomyces corynorhini</name>
    <dbReference type="NCBI Taxonomy" id="2282652"/>
    <lineage>
        <taxon>Bacteria</taxon>
        <taxon>Bacillati</taxon>
        <taxon>Actinomycetota</taxon>
        <taxon>Actinomycetes</taxon>
        <taxon>Kitasatosporales</taxon>
        <taxon>Streptomycetaceae</taxon>
        <taxon>Streptomyces</taxon>
    </lineage>
</organism>
<feature type="signal peptide" evidence="1">
    <location>
        <begin position="1"/>
        <end position="23"/>
    </location>
</feature>
<dbReference type="Proteomes" id="UP000253741">
    <property type="component" value="Unassembled WGS sequence"/>
</dbReference>
<dbReference type="EMBL" id="QQNA01000053">
    <property type="protein sequence ID" value="RDG38612.1"/>
    <property type="molecule type" value="Genomic_DNA"/>
</dbReference>
<dbReference type="OrthoDB" id="4203310at2"/>
<proteinExistence type="predicted"/>
<name>A0A370BD83_9ACTN</name>
<keyword evidence="3" id="KW-1185">Reference proteome</keyword>
<accession>A0A370BD83</accession>
<evidence type="ECO:0000313" key="2">
    <source>
        <dbReference type="EMBL" id="RDG38612.1"/>
    </source>
</evidence>
<keyword evidence="1" id="KW-0732">Signal</keyword>
<sequence>MSFTGRKTIAVMAAALASLGAGSGVTASAAAPSDAPSNAPCSGAECPSLKPTRLTASQGSLNVTQMQLENLHAMAADAVTGEPIRGARIVFATIGGRTLGAAYTDYDGVAAITAPENLGVGTVQELLGGYEAAMVGDGVHAPAGAHGAITIGIDQGPGVPGAPCSICSDSGLKRDVVPVDWSR</sequence>
<comment type="caution">
    <text evidence="2">The sequence shown here is derived from an EMBL/GenBank/DDBJ whole genome shotgun (WGS) entry which is preliminary data.</text>
</comment>